<reference evidence="2" key="1">
    <citation type="submission" date="2018-05" db="EMBL/GenBank/DDBJ databases">
        <authorList>
            <person name="Li Y."/>
        </authorList>
    </citation>
    <scope>NUCLEOTIDE SEQUENCE [LARGE SCALE GENOMIC DNA]</scope>
    <source>
        <strain evidence="2">3d-2-2</strain>
    </source>
</reference>
<comment type="caution">
    <text evidence="1">The sequence shown here is derived from an EMBL/GenBank/DDBJ whole genome shotgun (WGS) entry which is preliminary data.</text>
</comment>
<keyword evidence="2" id="KW-1185">Reference proteome</keyword>
<gene>
    <name evidence="1" type="ORF">DD235_01700</name>
</gene>
<dbReference type="Proteomes" id="UP000245212">
    <property type="component" value="Unassembled WGS sequence"/>
</dbReference>
<protein>
    <submittedName>
        <fullName evidence="1">Uncharacterized protein</fullName>
    </submittedName>
</protein>
<dbReference type="RefSeq" id="WP_109060321.1">
    <property type="nucleotide sequence ID" value="NZ_QETA01000001.1"/>
</dbReference>
<evidence type="ECO:0000313" key="2">
    <source>
        <dbReference type="Proteomes" id="UP000245212"/>
    </source>
</evidence>
<name>A0A2V1K3W2_9BURK</name>
<accession>A0A2V1K3W2</accession>
<dbReference type="AlphaFoldDB" id="A0A2V1K3W2"/>
<proteinExistence type="predicted"/>
<organism evidence="1 2">
    <name type="scientific">Corticimicrobacter populi</name>
    <dbReference type="NCBI Taxonomy" id="2175229"/>
    <lineage>
        <taxon>Bacteria</taxon>
        <taxon>Pseudomonadati</taxon>
        <taxon>Pseudomonadota</taxon>
        <taxon>Betaproteobacteria</taxon>
        <taxon>Burkholderiales</taxon>
        <taxon>Alcaligenaceae</taxon>
        <taxon>Corticimicrobacter</taxon>
    </lineage>
</organism>
<evidence type="ECO:0000313" key="1">
    <source>
        <dbReference type="EMBL" id="PWF24918.1"/>
    </source>
</evidence>
<dbReference type="EMBL" id="QETA01000001">
    <property type="protein sequence ID" value="PWF24918.1"/>
    <property type="molecule type" value="Genomic_DNA"/>
</dbReference>
<sequence>MKTPLYTVTIDFEDHSRAIFQTQARSERAALDRALLESEAMAEYDRVLTESMIDNNRLSLTHLAMGYRGTWLWHPVRGAQNGWQSILGGIIVQTSQDGAVRKPHA</sequence>